<keyword evidence="2" id="KW-1185">Reference proteome</keyword>
<dbReference type="Proteomes" id="UP001497700">
    <property type="component" value="Unassembled WGS sequence"/>
</dbReference>
<dbReference type="EMBL" id="MU393431">
    <property type="protein sequence ID" value="KAI4869363.1"/>
    <property type="molecule type" value="Genomic_DNA"/>
</dbReference>
<evidence type="ECO:0000313" key="1">
    <source>
        <dbReference type="EMBL" id="KAI4869363.1"/>
    </source>
</evidence>
<comment type="caution">
    <text evidence="1">The sequence shown here is derived from an EMBL/GenBank/DDBJ whole genome shotgun (WGS) entry which is preliminary data.</text>
</comment>
<organism evidence="1 2">
    <name type="scientific">Hypoxylon rubiginosum</name>
    <dbReference type="NCBI Taxonomy" id="110542"/>
    <lineage>
        <taxon>Eukaryota</taxon>
        <taxon>Fungi</taxon>
        <taxon>Dikarya</taxon>
        <taxon>Ascomycota</taxon>
        <taxon>Pezizomycotina</taxon>
        <taxon>Sordariomycetes</taxon>
        <taxon>Xylariomycetidae</taxon>
        <taxon>Xylariales</taxon>
        <taxon>Hypoxylaceae</taxon>
        <taxon>Hypoxylon</taxon>
    </lineage>
</organism>
<protein>
    <submittedName>
        <fullName evidence="1">Glycosyltransferase family 31 protein</fullName>
    </submittedName>
</protein>
<sequence length="580" mass="64103">MIICRPFHGGYVGIFQLTIVLVGTCMLLAVVRHSDHYLIRSQPPSIYEYTDGKTRGARQNETTITPPPPSDETTYLRYLTREYGLSNEIPWFARRIQPRFDSRGRKSMTEISKVPFMPRGFERIRTDDKQLDLRAESPPVRLSVTQSAKPDAVNASALLFGISTSYDRLTYGNASLMADWARWLTDGEGKSNGASLVLTLHRASGAEIETIGNKLREAGIDAVVLPANSTHDSAARYLDLAGLLARRKDELLGEGHPIKFLALVDDDVFFPSLGKLLARLDRFDARKKAYVGLPSERADWTVENNVTLTYGGGAVLLTPPMADAVSRLPCVNETARGVSSAEGTGTGTGTGQWDERLYSCIAEHTDEKLHILPSLYTPGDDLYGLPRTGYEGGVQPLALHHYRHRRRFDPSRAHLVASLCGEDCFLQRFFFRGDAWILVNGYSVSQYPDGVDVLPAAKSMTLQKQDGSATTTTTTGNAKNGGMAGRVSDRLSFDKQDDDAQKRVNARRVVSWAGAKRTWRLLDSRRGAGGEVWQAYVKRRGSSSSSVPYGDEDDWVPEDTVHTQDGPSDVDSVIVLIWEP</sequence>
<proteinExistence type="predicted"/>
<reference evidence="1 2" key="1">
    <citation type="journal article" date="2022" name="New Phytol.">
        <title>Ecological generalism drives hyperdiversity of secondary metabolite gene clusters in xylarialean endophytes.</title>
        <authorList>
            <person name="Franco M.E.E."/>
            <person name="Wisecaver J.H."/>
            <person name="Arnold A.E."/>
            <person name="Ju Y.M."/>
            <person name="Slot J.C."/>
            <person name="Ahrendt S."/>
            <person name="Moore L.P."/>
            <person name="Eastman K.E."/>
            <person name="Scott K."/>
            <person name="Konkel Z."/>
            <person name="Mondo S.J."/>
            <person name="Kuo A."/>
            <person name="Hayes R.D."/>
            <person name="Haridas S."/>
            <person name="Andreopoulos B."/>
            <person name="Riley R."/>
            <person name="LaButti K."/>
            <person name="Pangilinan J."/>
            <person name="Lipzen A."/>
            <person name="Amirebrahimi M."/>
            <person name="Yan J."/>
            <person name="Adam C."/>
            <person name="Keymanesh K."/>
            <person name="Ng V."/>
            <person name="Louie K."/>
            <person name="Northen T."/>
            <person name="Drula E."/>
            <person name="Henrissat B."/>
            <person name="Hsieh H.M."/>
            <person name="Youens-Clark K."/>
            <person name="Lutzoni F."/>
            <person name="Miadlikowska J."/>
            <person name="Eastwood D.C."/>
            <person name="Hamelin R.C."/>
            <person name="Grigoriev I.V."/>
            <person name="U'Ren J.M."/>
        </authorList>
    </citation>
    <scope>NUCLEOTIDE SEQUENCE [LARGE SCALE GENOMIC DNA]</scope>
    <source>
        <strain evidence="1 2">CBS 119005</strain>
    </source>
</reference>
<name>A0ACB9ZCJ6_9PEZI</name>
<gene>
    <name evidence="1" type="ORF">F4820DRAFT_30053</name>
</gene>
<accession>A0ACB9ZCJ6</accession>
<evidence type="ECO:0000313" key="2">
    <source>
        <dbReference type="Proteomes" id="UP001497700"/>
    </source>
</evidence>